<name>A0ABQ3I659_9BACT</name>
<evidence type="ECO:0000313" key="7">
    <source>
        <dbReference type="EMBL" id="GHE67650.1"/>
    </source>
</evidence>
<comment type="caution">
    <text evidence="7">The sequence shown here is derived from an EMBL/GenBank/DDBJ whole genome shotgun (WGS) entry which is preliminary data.</text>
</comment>
<dbReference type="NCBIfam" id="TIGR01730">
    <property type="entry name" value="RND_mfp"/>
    <property type="match status" value="1"/>
</dbReference>
<feature type="domain" description="CusB-like beta-barrel" evidence="5">
    <location>
        <begin position="230"/>
        <end position="302"/>
    </location>
</feature>
<dbReference type="Gene3D" id="2.40.50.100">
    <property type="match status" value="2"/>
</dbReference>
<dbReference type="Gene3D" id="2.40.420.20">
    <property type="match status" value="1"/>
</dbReference>
<dbReference type="InterPro" id="IPR006143">
    <property type="entry name" value="RND_pump_MFP"/>
</dbReference>
<dbReference type="EMBL" id="BNAG01000003">
    <property type="protein sequence ID" value="GHE67650.1"/>
    <property type="molecule type" value="Genomic_DNA"/>
</dbReference>
<dbReference type="PANTHER" id="PTHR30469">
    <property type="entry name" value="MULTIDRUG RESISTANCE PROTEIN MDTA"/>
    <property type="match status" value="1"/>
</dbReference>
<dbReference type="Pfam" id="PF25917">
    <property type="entry name" value="BSH_RND"/>
    <property type="match status" value="1"/>
</dbReference>
<feature type="signal peptide" evidence="3">
    <location>
        <begin position="1"/>
        <end position="18"/>
    </location>
</feature>
<evidence type="ECO:0000259" key="5">
    <source>
        <dbReference type="Pfam" id="PF25954"/>
    </source>
</evidence>
<dbReference type="InterPro" id="IPR058637">
    <property type="entry name" value="YknX-like_C"/>
</dbReference>
<dbReference type="Proteomes" id="UP000658258">
    <property type="component" value="Unassembled WGS sequence"/>
</dbReference>
<dbReference type="InterPro" id="IPR058625">
    <property type="entry name" value="MdtA-like_BSH"/>
</dbReference>
<evidence type="ECO:0000259" key="6">
    <source>
        <dbReference type="Pfam" id="PF25989"/>
    </source>
</evidence>
<accession>A0ABQ3I659</accession>
<proteinExistence type="inferred from homology"/>
<evidence type="ECO:0000259" key="4">
    <source>
        <dbReference type="Pfam" id="PF25917"/>
    </source>
</evidence>
<feature type="coiled-coil region" evidence="2">
    <location>
        <begin position="130"/>
        <end position="195"/>
    </location>
</feature>
<dbReference type="Pfam" id="PF25954">
    <property type="entry name" value="Beta-barrel_RND_2"/>
    <property type="match status" value="1"/>
</dbReference>
<evidence type="ECO:0000256" key="1">
    <source>
        <dbReference type="ARBA" id="ARBA00009477"/>
    </source>
</evidence>
<dbReference type="SUPFAM" id="SSF111369">
    <property type="entry name" value="HlyD-like secretion proteins"/>
    <property type="match status" value="1"/>
</dbReference>
<sequence length="378" mass="41336">MKSLRISTLFIMAAVLVASCGQGEGTLEDKKERLNAAKEEIKALQNEVATLEKEIAAQDPEFGKVKENATLITTVVANKEDFSHKIEVRGNVQSRTNVFISAETMGQLTAVNVVEGQYVNKGQVLATIDSETLEKNIEEVKNQLEFATTVFEKRDRLWKQNIGTEIDYLQAKNNKESLEKSLATLQTQLEKTKIKAPFSGTIEQVPASAGQVVQPGTPIAFLVSNQNMYITAEVSEAYIGKFKRGDKVKVSLPALGAEFESTISTVGSVINQASRTFTVEVKLPNVAEYLKTNLVAIVQLTDYQVDEAVVIPSRIIQEDFEGNFVYKVNGKKAEKIHVTLGKTYDGKSEVLAGLNGGETIVDKGNRSIADGTIVSVQN</sequence>
<feature type="coiled-coil region" evidence="2">
    <location>
        <begin position="27"/>
        <end position="54"/>
    </location>
</feature>
<reference evidence="8" key="1">
    <citation type="journal article" date="2019" name="Int. J. Syst. Evol. Microbiol.">
        <title>The Global Catalogue of Microorganisms (GCM) 10K type strain sequencing project: providing services to taxonomists for standard genome sequencing and annotation.</title>
        <authorList>
            <consortium name="The Broad Institute Genomics Platform"/>
            <consortium name="The Broad Institute Genome Sequencing Center for Infectious Disease"/>
            <person name="Wu L."/>
            <person name="Ma J."/>
        </authorList>
    </citation>
    <scope>NUCLEOTIDE SEQUENCE [LARGE SCALE GENOMIC DNA]</scope>
    <source>
        <strain evidence="8">CGMCC 1.15111</strain>
    </source>
</reference>
<feature type="domain" description="Multidrug resistance protein MdtA-like barrel-sandwich hybrid" evidence="4">
    <location>
        <begin position="99"/>
        <end position="223"/>
    </location>
</feature>
<organism evidence="7 8">
    <name type="scientific">Roseivirga thermotolerans</name>
    <dbReference type="NCBI Taxonomy" id="1758176"/>
    <lineage>
        <taxon>Bacteria</taxon>
        <taxon>Pseudomonadati</taxon>
        <taxon>Bacteroidota</taxon>
        <taxon>Cytophagia</taxon>
        <taxon>Cytophagales</taxon>
        <taxon>Roseivirgaceae</taxon>
        <taxon>Roseivirga</taxon>
    </lineage>
</organism>
<keyword evidence="3" id="KW-0732">Signal</keyword>
<dbReference type="InterPro" id="IPR058792">
    <property type="entry name" value="Beta-barrel_RND_2"/>
</dbReference>
<gene>
    <name evidence="7" type="ORF">GCM10011340_24020</name>
</gene>
<dbReference type="Gene3D" id="2.40.30.170">
    <property type="match status" value="1"/>
</dbReference>
<dbReference type="PANTHER" id="PTHR30469:SF15">
    <property type="entry name" value="HLYD FAMILY OF SECRETION PROTEINS"/>
    <property type="match status" value="1"/>
</dbReference>
<feature type="domain" description="YknX-like C-terminal permuted SH3-like" evidence="6">
    <location>
        <begin position="309"/>
        <end position="375"/>
    </location>
</feature>
<keyword evidence="8" id="KW-1185">Reference proteome</keyword>
<feature type="chain" id="PRO_5046691234" evidence="3">
    <location>
        <begin position="19"/>
        <end position="378"/>
    </location>
</feature>
<keyword evidence="2" id="KW-0175">Coiled coil</keyword>
<dbReference type="Pfam" id="PF25989">
    <property type="entry name" value="YknX_C"/>
    <property type="match status" value="1"/>
</dbReference>
<dbReference type="RefSeq" id="WP_189630499.1">
    <property type="nucleotide sequence ID" value="NZ_BNAG01000003.1"/>
</dbReference>
<evidence type="ECO:0000313" key="8">
    <source>
        <dbReference type="Proteomes" id="UP000658258"/>
    </source>
</evidence>
<comment type="similarity">
    <text evidence="1">Belongs to the membrane fusion protein (MFP) (TC 8.A.1) family.</text>
</comment>
<dbReference type="PROSITE" id="PS51257">
    <property type="entry name" value="PROKAR_LIPOPROTEIN"/>
    <property type="match status" value="1"/>
</dbReference>
<protein>
    <submittedName>
        <fullName evidence="7">RND transporter</fullName>
    </submittedName>
</protein>
<evidence type="ECO:0000256" key="2">
    <source>
        <dbReference type="SAM" id="Coils"/>
    </source>
</evidence>
<evidence type="ECO:0000256" key="3">
    <source>
        <dbReference type="SAM" id="SignalP"/>
    </source>
</evidence>